<sequence>MNIPPANQGLGWVLGSSRPNKPDHFVDFLLCTPPSDHGLHSRHCRLRRLLDTGVLLAVSDSRKVGVDGKTLQRDMARKQNEQDYQASLQHRTSIRLGDLAYLLVFTDLNQEQQQAELQRALQKLKSGSTKPAMLLSPTPSKAMIDYHGYSIFDANLHGTTSTVSLGYDQSNGKAVVVKMVKCRNSQFEDLQREIEILGRLNHKVVNFDPLADPTTWRQDEGPTVGLIMSPPATTVALGLLTTWKSLPDPNAFLSDSMRQIAYGLAHVHGINVLHRDIKPDNIVYCSIDPVHAVIIDFGCSSPTPRSTRHDRGTIPYLAPEVMRIKLQESTESFSFPSDVWSLGATLLDFLNGKKFDRRLGTESCYQSFKKIMNANVVALHFPKFWDLVLELLAWNPDSRPTAIEIAARFPERSRGESPRRLVTDEHVPSKRGKC</sequence>
<dbReference type="OrthoDB" id="5979581at2759"/>
<evidence type="ECO:0000259" key="2">
    <source>
        <dbReference type="PROSITE" id="PS50011"/>
    </source>
</evidence>
<dbReference type="AlphaFoldDB" id="A0A9P4GVY3"/>
<dbReference type="InterPro" id="IPR008271">
    <property type="entry name" value="Ser/Thr_kinase_AS"/>
</dbReference>
<dbReference type="Gene3D" id="3.30.200.20">
    <property type="entry name" value="Phosphorylase Kinase, domain 1"/>
    <property type="match status" value="1"/>
</dbReference>
<feature type="region of interest" description="Disordered" evidence="1">
    <location>
        <begin position="411"/>
        <end position="434"/>
    </location>
</feature>
<keyword evidence="3" id="KW-0808">Transferase</keyword>
<dbReference type="GO" id="GO:0005634">
    <property type="term" value="C:nucleus"/>
    <property type="evidence" value="ECO:0007669"/>
    <property type="project" value="TreeGrafter"/>
</dbReference>
<dbReference type="Proteomes" id="UP000799777">
    <property type="component" value="Unassembled WGS sequence"/>
</dbReference>
<dbReference type="InterPro" id="IPR000719">
    <property type="entry name" value="Prot_kinase_dom"/>
</dbReference>
<dbReference type="InterPro" id="IPR011009">
    <property type="entry name" value="Kinase-like_dom_sf"/>
</dbReference>
<comment type="caution">
    <text evidence="3">The sequence shown here is derived from an EMBL/GenBank/DDBJ whole genome shotgun (WGS) entry which is preliminary data.</text>
</comment>
<dbReference type="PANTHER" id="PTHR44167">
    <property type="entry name" value="OVARIAN-SPECIFIC SERINE/THREONINE-PROTEIN KINASE LOK-RELATED"/>
    <property type="match status" value="1"/>
</dbReference>
<evidence type="ECO:0000313" key="4">
    <source>
        <dbReference type="Proteomes" id="UP000799777"/>
    </source>
</evidence>
<reference evidence="3" key="1">
    <citation type="journal article" date="2020" name="Stud. Mycol.">
        <title>101 Dothideomycetes genomes: a test case for predicting lifestyles and emergence of pathogens.</title>
        <authorList>
            <person name="Haridas S."/>
            <person name="Albert R."/>
            <person name="Binder M."/>
            <person name="Bloem J."/>
            <person name="Labutti K."/>
            <person name="Salamov A."/>
            <person name="Andreopoulos B."/>
            <person name="Baker S."/>
            <person name="Barry K."/>
            <person name="Bills G."/>
            <person name="Bluhm B."/>
            <person name="Cannon C."/>
            <person name="Castanera R."/>
            <person name="Culley D."/>
            <person name="Daum C."/>
            <person name="Ezra D."/>
            <person name="Gonzalez J."/>
            <person name="Henrissat B."/>
            <person name="Kuo A."/>
            <person name="Liang C."/>
            <person name="Lipzen A."/>
            <person name="Lutzoni F."/>
            <person name="Magnuson J."/>
            <person name="Mondo S."/>
            <person name="Nolan M."/>
            <person name="Ohm R."/>
            <person name="Pangilinan J."/>
            <person name="Park H.-J."/>
            <person name="Ramirez L."/>
            <person name="Alfaro M."/>
            <person name="Sun H."/>
            <person name="Tritt A."/>
            <person name="Yoshinaga Y."/>
            <person name="Zwiers L.-H."/>
            <person name="Turgeon B."/>
            <person name="Goodwin S."/>
            <person name="Spatafora J."/>
            <person name="Crous P."/>
            <person name="Grigoriev I."/>
        </authorList>
    </citation>
    <scope>NUCLEOTIDE SEQUENCE</scope>
    <source>
        <strain evidence="3">CBS 110217</strain>
    </source>
</reference>
<keyword evidence="4" id="KW-1185">Reference proteome</keyword>
<gene>
    <name evidence="3" type="ORF">EK21DRAFT_82397</name>
</gene>
<feature type="domain" description="Protein kinase" evidence="2">
    <location>
        <begin position="149"/>
        <end position="412"/>
    </location>
</feature>
<dbReference type="PANTHER" id="PTHR44167:SF24">
    <property type="entry name" value="SERINE_THREONINE-PROTEIN KINASE CHK2"/>
    <property type="match status" value="1"/>
</dbReference>
<evidence type="ECO:0000313" key="3">
    <source>
        <dbReference type="EMBL" id="KAF2022796.1"/>
    </source>
</evidence>
<dbReference type="GO" id="GO:0044773">
    <property type="term" value="P:mitotic DNA damage checkpoint signaling"/>
    <property type="evidence" value="ECO:0007669"/>
    <property type="project" value="TreeGrafter"/>
</dbReference>
<keyword evidence="3" id="KW-0418">Kinase</keyword>
<dbReference type="PROSITE" id="PS50011">
    <property type="entry name" value="PROTEIN_KINASE_DOM"/>
    <property type="match status" value="1"/>
</dbReference>
<dbReference type="PROSITE" id="PS00108">
    <property type="entry name" value="PROTEIN_KINASE_ST"/>
    <property type="match status" value="1"/>
</dbReference>
<organism evidence="3 4">
    <name type="scientific">Setomelanomma holmii</name>
    <dbReference type="NCBI Taxonomy" id="210430"/>
    <lineage>
        <taxon>Eukaryota</taxon>
        <taxon>Fungi</taxon>
        <taxon>Dikarya</taxon>
        <taxon>Ascomycota</taxon>
        <taxon>Pezizomycotina</taxon>
        <taxon>Dothideomycetes</taxon>
        <taxon>Pleosporomycetidae</taxon>
        <taxon>Pleosporales</taxon>
        <taxon>Pleosporineae</taxon>
        <taxon>Phaeosphaeriaceae</taxon>
        <taxon>Setomelanomma</taxon>
    </lineage>
</organism>
<dbReference type="SMART" id="SM00220">
    <property type="entry name" value="S_TKc"/>
    <property type="match status" value="1"/>
</dbReference>
<accession>A0A9P4GVY3</accession>
<protein>
    <submittedName>
        <fullName evidence="3">Serine/threonine protein kinase</fullName>
    </submittedName>
</protein>
<keyword evidence="3" id="KW-0723">Serine/threonine-protein kinase</keyword>
<dbReference type="EMBL" id="ML978440">
    <property type="protein sequence ID" value="KAF2022796.1"/>
    <property type="molecule type" value="Genomic_DNA"/>
</dbReference>
<dbReference type="Gene3D" id="1.10.510.10">
    <property type="entry name" value="Transferase(Phosphotransferase) domain 1"/>
    <property type="match status" value="1"/>
</dbReference>
<name>A0A9P4GVY3_9PLEO</name>
<dbReference type="GO" id="GO:0004674">
    <property type="term" value="F:protein serine/threonine kinase activity"/>
    <property type="evidence" value="ECO:0007669"/>
    <property type="project" value="UniProtKB-KW"/>
</dbReference>
<dbReference type="SUPFAM" id="SSF56112">
    <property type="entry name" value="Protein kinase-like (PK-like)"/>
    <property type="match status" value="1"/>
</dbReference>
<feature type="compositionally biased region" description="Basic and acidic residues" evidence="1">
    <location>
        <begin position="411"/>
        <end position="428"/>
    </location>
</feature>
<dbReference type="GO" id="GO:0005524">
    <property type="term" value="F:ATP binding"/>
    <property type="evidence" value="ECO:0007669"/>
    <property type="project" value="InterPro"/>
</dbReference>
<evidence type="ECO:0000256" key="1">
    <source>
        <dbReference type="SAM" id="MobiDB-lite"/>
    </source>
</evidence>
<dbReference type="Pfam" id="PF00069">
    <property type="entry name" value="Pkinase"/>
    <property type="match status" value="1"/>
</dbReference>
<proteinExistence type="predicted"/>